<name>A0A8T9SW92_9BACT</name>
<dbReference type="AlphaFoldDB" id="A0A8T9SW92"/>
<accession>A0A8T9SW92</accession>
<dbReference type="EMBL" id="CP095053">
    <property type="protein sequence ID" value="UOR04480.1"/>
    <property type="molecule type" value="Genomic_DNA"/>
</dbReference>
<dbReference type="Gene3D" id="3.40.50.2000">
    <property type="entry name" value="Glycogen Phosphorylase B"/>
    <property type="match status" value="2"/>
</dbReference>
<proteinExistence type="predicted"/>
<evidence type="ECO:0000313" key="5">
    <source>
        <dbReference type="Proteomes" id="UP000829925"/>
    </source>
</evidence>
<dbReference type="Pfam" id="PF00534">
    <property type="entry name" value="Glycos_transf_1"/>
    <property type="match status" value="1"/>
</dbReference>
<organism evidence="4 5">
    <name type="scientific">Hymenobacter aerilatus</name>
    <dbReference type="NCBI Taxonomy" id="2932251"/>
    <lineage>
        <taxon>Bacteria</taxon>
        <taxon>Pseudomonadati</taxon>
        <taxon>Bacteroidota</taxon>
        <taxon>Cytophagia</taxon>
        <taxon>Cytophagales</taxon>
        <taxon>Hymenobacteraceae</taxon>
        <taxon>Hymenobacter</taxon>
    </lineage>
</organism>
<evidence type="ECO:0000313" key="4">
    <source>
        <dbReference type="EMBL" id="UOR04480.1"/>
    </source>
</evidence>
<dbReference type="InterPro" id="IPR001296">
    <property type="entry name" value="Glyco_trans_1"/>
</dbReference>
<evidence type="ECO:0000256" key="2">
    <source>
        <dbReference type="ARBA" id="ARBA00022679"/>
    </source>
</evidence>
<dbReference type="CDD" id="cd03801">
    <property type="entry name" value="GT4_PimA-like"/>
    <property type="match status" value="1"/>
</dbReference>
<keyword evidence="1" id="KW-0328">Glycosyltransferase</keyword>
<gene>
    <name evidence="4" type="ORF">MUN82_16225</name>
</gene>
<evidence type="ECO:0000256" key="1">
    <source>
        <dbReference type="ARBA" id="ARBA00022676"/>
    </source>
</evidence>
<keyword evidence="2" id="KW-0808">Transferase</keyword>
<dbReference type="KEGG" id="haei:MUN82_16225"/>
<dbReference type="RefSeq" id="WP_245092128.1">
    <property type="nucleotide sequence ID" value="NZ_CP095053.1"/>
</dbReference>
<dbReference type="GO" id="GO:0016757">
    <property type="term" value="F:glycosyltransferase activity"/>
    <property type="evidence" value="ECO:0007669"/>
    <property type="project" value="UniProtKB-KW"/>
</dbReference>
<sequence length="412" mass="46149">MKFVLLHPTGNRNVRAVMTAMYEADMLAEFATTLAVNPTATWLKMLPERLRQEWLRRTFPIPDNFIRSYPIREVARMLLPRLGMHTYVQHERGWASVDAVYQNLDQEVATRLPRLQKQGASAVYGYEDGALATFTKAKALGMQCVYDLPIAYWETGRRLMLEEAERLPKWAPTLGGGIQDSPAKLERKTKELELADMVVGPGKFVMDSLPTWARTKHMVMSPFGSPVSTTRSSAQASPTKRPLRVLFVGALGQRKGLGDLFAAVRMLNCPDLELVVLGTPLAPMEFYRGELPTFTYEAGRPHDQVLSLMRSCDVFCLPSIVEGRALVMQEAMSQGLPLIITPNTGGEDLVKEGETGFLVPIRSPQAIAEKLQWFLDNRAQLPRMIQQVQAHAASYTWQQYGTDVLNGILHMA</sequence>
<dbReference type="PANTHER" id="PTHR12526">
    <property type="entry name" value="GLYCOSYLTRANSFERASE"/>
    <property type="match status" value="1"/>
</dbReference>
<keyword evidence="5" id="KW-1185">Reference proteome</keyword>
<dbReference type="PANTHER" id="PTHR12526:SF510">
    <property type="entry name" value="D-INOSITOL 3-PHOSPHATE GLYCOSYLTRANSFERASE"/>
    <property type="match status" value="1"/>
</dbReference>
<feature type="domain" description="Glycosyl transferase family 1" evidence="3">
    <location>
        <begin position="238"/>
        <end position="387"/>
    </location>
</feature>
<evidence type="ECO:0000259" key="3">
    <source>
        <dbReference type="Pfam" id="PF00534"/>
    </source>
</evidence>
<reference evidence="4 5" key="1">
    <citation type="submission" date="2022-04" db="EMBL/GenBank/DDBJ databases">
        <title>Hymenobacter sp. isolated from the air.</title>
        <authorList>
            <person name="Won M."/>
            <person name="Lee C.-M."/>
            <person name="Woen H.-Y."/>
            <person name="Kwon S.-W."/>
        </authorList>
    </citation>
    <scope>NUCLEOTIDE SEQUENCE [LARGE SCALE GENOMIC DNA]</scope>
    <source>
        <strain evidence="5">5413 J-13</strain>
    </source>
</reference>
<dbReference type="SUPFAM" id="SSF53756">
    <property type="entry name" value="UDP-Glycosyltransferase/glycogen phosphorylase"/>
    <property type="match status" value="1"/>
</dbReference>
<protein>
    <submittedName>
        <fullName evidence="4">Glycosyltransferase</fullName>
    </submittedName>
</protein>
<dbReference type="Proteomes" id="UP000829925">
    <property type="component" value="Chromosome"/>
</dbReference>